<protein>
    <recommendedName>
        <fullName evidence="2">Phage protein</fullName>
    </recommendedName>
</protein>
<gene>
    <name evidence="1" type="ORF">QB910_000097</name>
</gene>
<sequence length="128" mass="14987">MNFTTEEIKEILDGQLKNAEVAENNYVRRTEHGTEFALRFLCDGELYGCKYILNEKTRTIVTSSVKKIACMYVVLVDNLLMKNDERSVVLFDSRVEAREYGKRLKRQNEKWCVDTAIMFCHHVEEVTL</sequence>
<name>A0AAT9V7Q6_9CAUD</name>
<reference evidence="1" key="1">
    <citation type="submission" date="2023-04" db="EMBL/GenBank/DDBJ databases">
        <title>Characterization and genome study of newly isolated Alicyclobacillus-specific phaga.</title>
        <authorList>
            <person name="Shymialevich D."/>
            <person name="Wojcicki M."/>
            <person name="Srednicka P."/>
            <person name="Swider O."/>
        </authorList>
    </citation>
    <scope>NUCLEOTIDE SEQUENCE</scope>
</reference>
<dbReference type="EMBL" id="OQ846916">
    <property type="protein sequence ID" value="WJJ55341.1"/>
    <property type="molecule type" value="Genomic_DNA"/>
</dbReference>
<evidence type="ECO:0008006" key="2">
    <source>
        <dbReference type="Google" id="ProtNLM"/>
    </source>
</evidence>
<organism evidence="1">
    <name type="scientific">Alicyclobacillus phage KKP_3916</name>
    <dbReference type="NCBI Taxonomy" id="3040651"/>
    <lineage>
        <taxon>Viruses</taxon>
        <taxon>Duplodnaviria</taxon>
        <taxon>Heunggongvirae</taxon>
        <taxon>Uroviricota</taxon>
        <taxon>Caudoviricetes</taxon>
    </lineage>
</organism>
<evidence type="ECO:0000313" key="1">
    <source>
        <dbReference type="EMBL" id="WJJ55341.1"/>
    </source>
</evidence>
<accession>A0AAT9V7Q6</accession>
<proteinExistence type="predicted"/>